<dbReference type="InterPro" id="IPR001878">
    <property type="entry name" value="Znf_CCHC"/>
</dbReference>
<feature type="region of interest" description="Disordered" evidence="2">
    <location>
        <begin position="74"/>
        <end position="115"/>
    </location>
</feature>
<dbReference type="SMART" id="SM00343">
    <property type="entry name" value="ZnF_C2HC"/>
    <property type="match status" value="2"/>
</dbReference>
<feature type="region of interest" description="Disordered" evidence="2">
    <location>
        <begin position="1"/>
        <end position="40"/>
    </location>
</feature>
<keyword evidence="1" id="KW-0479">Metal-binding</keyword>
<keyword evidence="1" id="KW-0863">Zinc-finger</keyword>
<keyword evidence="1" id="KW-0862">Zinc</keyword>
<accession>A0ABQ5CL05</accession>
<dbReference type="Gene3D" id="4.10.60.10">
    <property type="entry name" value="Zinc finger, CCHC-type"/>
    <property type="match status" value="1"/>
</dbReference>
<dbReference type="Pfam" id="PF00098">
    <property type="entry name" value="zf-CCHC"/>
    <property type="match status" value="1"/>
</dbReference>
<evidence type="ECO:0000256" key="1">
    <source>
        <dbReference type="PROSITE-ProRule" id="PRU00047"/>
    </source>
</evidence>
<feature type="compositionally biased region" description="Basic and acidic residues" evidence="2">
    <location>
        <begin position="90"/>
        <end position="105"/>
    </location>
</feature>
<evidence type="ECO:0000313" key="4">
    <source>
        <dbReference type="EMBL" id="GJT27072.1"/>
    </source>
</evidence>
<evidence type="ECO:0000313" key="5">
    <source>
        <dbReference type="Proteomes" id="UP001151760"/>
    </source>
</evidence>
<keyword evidence="4" id="KW-0695">RNA-directed DNA polymerase</keyword>
<feature type="region of interest" description="Disordered" evidence="2">
    <location>
        <begin position="226"/>
        <end position="252"/>
    </location>
</feature>
<proteinExistence type="predicted"/>
<feature type="domain" description="CCHC-type" evidence="3">
    <location>
        <begin position="319"/>
        <end position="334"/>
    </location>
</feature>
<name>A0ABQ5CL05_9ASTR</name>
<dbReference type="PROSITE" id="PS50158">
    <property type="entry name" value="ZF_CCHC"/>
    <property type="match status" value="2"/>
</dbReference>
<dbReference type="Proteomes" id="UP001151760">
    <property type="component" value="Unassembled WGS sequence"/>
</dbReference>
<keyword evidence="5" id="KW-1185">Reference proteome</keyword>
<sequence>MTRSVSRGGATPRGGRTDARRGRGGGRGNADNSDIGNNGNNDNIGNIYGNLKIALMIARQLQDLLSTIVTQINNGTNNQGNSNGGSGEDNTNRENNEEGREHGNPRDGSNNNNKNRCSYKEFLACQPKEFDGKVDQRVKYDVGSLTRKALTWWNMDETFPHNEMQRLENEFWNHTMVGAGHTAYTDRFHKLAKLVLYLVTPKFKRIDRYIYGQVLEICRMRSSEKRKEIGETGKKEDTRSTNTRARTGKGFVATDSGKKEYKGLHPKCTKCSYHHQETTHCCTCFNCNQSGHIEKDCRTIAKWVTPVNAINSTNKPRVCYECGSSDHFCNTCPNLNKTSGQVQSNPNQAFSIGGNNFNCGNNGNQAWGRAFALGANEGQ</sequence>
<dbReference type="GO" id="GO:0003964">
    <property type="term" value="F:RNA-directed DNA polymerase activity"/>
    <property type="evidence" value="ECO:0007669"/>
    <property type="project" value="UniProtKB-KW"/>
</dbReference>
<dbReference type="EMBL" id="BQNB010014345">
    <property type="protein sequence ID" value="GJT27072.1"/>
    <property type="molecule type" value="Genomic_DNA"/>
</dbReference>
<reference evidence="4" key="1">
    <citation type="journal article" date="2022" name="Int. J. Mol. Sci.">
        <title>Draft Genome of Tanacetum Coccineum: Genomic Comparison of Closely Related Tanacetum-Family Plants.</title>
        <authorList>
            <person name="Yamashiro T."/>
            <person name="Shiraishi A."/>
            <person name="Nakayama K."/>
            <person name="Satake H."/>
        </authorList>
    </citation>
    <scope>NUCLEOTIDE SEQUENCE</scope>
</reference>
<organism evidence="4 5">
    <name type="scientific">Tanacetum coccineum</name>
    <dbReference type="NCBI Taxonomy" id="301880"/>
    <lineage>
        <taxon>Eukaryota</taxon>
        <taxon>Viridiplantae</taxon>
        <taxon>Streptophyta</taxon>
        <taxon>Embryophyta</taxon>
        <taxon>Tracheophyta</taxon>
        <taxon>Spermatophyta</taxon>
        <taxon>Magnoliopsida</taxon>
        <taxon>eudicotyledons</taxon>
        <taxon>Gunneridae</taxon>
        <taxon>Pentapetalae</taxon>
        <taxon>asterids</taxon>
        <taxon>campanulids</taxon>
        <taxon>Asterales</taxon>
        <taxon>Asteraceae</taxon>
        <taxon>Asteroideae</taxon>
        <taxon>Anthemideae</taxon>
        <taxon>Anthemidinae</taxon>
        <taxon>Tanacetum</taxon>
    </lineage>
</organism>
<reference evidence="4" key="2">
    <citation type="submission" date="2022-01" db="EMBL/GenBank/DDBJ databases">
        <authorList>
            <person name="Yamashiro T."/>
            <person name="Shiraishi A."/>
            <person name="Satake H."/>
            <person name="Nakayama K."/>
        </authorList>
    </citation>
    <scope>NUCLEOTIDE SEQUENCE</scope>
</reference>
<feature type="compositionally biased region" description="Basic and acidic residues" evidence="2">
    <location>
        <begin position="226"/>
        <end position="239"/>
    </location>
</feature>
<comment type="caution">
    <text evidence="4">The sequence shown here is derived from an EMBL/GenBank/DDBJ whole genome shotgun (WGS) entry which is preliminary data.</text>
</comment>
<gene>
    <name evidence="4" type="ORF">Tco_0907347</name>
</gene>
<evidence type="ECO:0000259" key="3">
    <source>
        <dbReference type="PROSITE" id="PS50158"/>
    </source>
</evidence>
<evidence type="ECO:0000256" key="2">
    <source>
        <dbReference type="SAM" id="MobiDB-lite"/>
    </source>
</evidence>
<feature type="domain" description="CCHC-type" evidence="3">
    <location>
        <begin position="284"/>
        <end position="298"/>
    </location>
</feature>
<protein>
    <submittedName>
        <fullName evidence="4">Reverse transcriptase domain-containing protein</fullName>
    </submittedName>
</protein>
<keyword evidence="4" id="KW-0808">Transferase</keyword>
<keyword evidence="4" id="KW-0548">Nucleotidyltransferase</keyword>
<feature type="compositionally biased region" description="Low complexity" evidence="2">
    <location>
        <begin position="29"/>
        <end position="40"/>
    </location>
</feature>